<evidence type="ECO:0000313" key="3">
    <source>
        <dbReference type="EMBL" id="MBA2891606.1"/>
    </source>
</evidence>
<dbReference type="InterPro" id="IPR051267">
    <property type="entry name" value="STEAP_metalloreductase"/>
</dbReference>
<keyword evidence="1" id="KW-0560">Oxidoreductase</keyword>
<protein>
    <recommendedName>
        <fullName evidence="2">Pyrroline-5-carboxylate reductase catalytic N-terminal domain-containing protein</fullName>
    </recommendedName>
</protein>
<proteinExistence type="predicted"/>
<dbReference type="InterPro" id="IPR028939">
    <property type="entry name" value="P5C_Rdtase_cat_N"/>
</dbReference>
<evidence type="ECO:0000313" key="4">
    <source>
        <dbReference type="Proteomes" id="UP000530928"/>
    </source>
</evidence>
<dbReference type="PANTHER" id="PTHR14239:SF10">
    <property type="entry name" value="REDUCTASE"/>
    <property type="match status" value="1"/>
</dbReference>
<evidence type="ECO:0000256" key="1">
    <source>
        <dbReference type="ARBA" id="ARBA00023002"/>
    </source>
</evidence>
<reference evidence="3 4" key="1">
    <citation type="submission" date="2020-07" db="EMBL/GenBank/DDBJ databases">
        <title>Genomic Encyclopedia of Type Strains, Phase IV (KMG-IV): sequencing the most valuable type-strain genomes for metagenomic binning, comparative biology and taxonomic classification.</title>
        <authorList>
            <person name="Goeker M."/>
        </authorList>
    </citation>
    <scope>NUCLEOTIDE SEQUENCE [LARGE SCALE GENOMIC DNA]</scope>
    <source>
        <strain evidence="3 4">DSM 45533</strain>
    </source>
</reference>
<accession>A0A7W0CI37</accession>
<gene>
    <name evidence="3" type="ORF">HNR30_002947</name>
</gene>
<evidence type="ECO:0000259" key="2">
    <source>
        <dbReference type="Pfam" id="PF03807"/>
    </source>
</evidence>
<dbReference type="RefSeq" id="WP_181610387.1">
    <property type="nucleotide sequence ID" value="NZ_BAABAM010000002.1"/>
</dbReference>
<dbReference type="InterPro" id="IPR036291">
    <property type="entry name" value="NAD(P)-bd_dom_sf"/>
</dbReference>
<dbReference type="Gene3D" id="3.40.50.720">
    <property type="entry name" value="NAD(P)-binding Rossmann-like Domain"/>
    <property type="match status" value="1"/>
</dbReference>
<dbReference type="SUPFAM" id="SSF51735">
    <property type="entry name" value="NAD(P)-binding Rossmann-fold domains"/>
    <property type="match status" value="1"/>
</dbReference>
<comment type="caution">
    <text evidence="3">The sequence shown here is derived from an EMBL/GenBank/DDBJ whole genome shotgun (WGS) entry which is preliminary data.</text>
</comment>
<feature type="domain" description="Pyrroline-5-carboxylate reductase catalytic N-terminal" evidence="2">
    <location>
        <begin position="3"/>
        <end position="37"/>
    </location>
</feature>
<dbReference type="PANTHER" id="PTHR14239">
    <property type="entry name" value="DUDULIN-RELATED"/>
    <property type="match status" value="1"/>
</dbReference>
<dbReference type="Proteomes" id="UP000530928">
    <property type="component" value="Unassembled WGS sequence"/>
</dbReference>
<name>A0A7W0CI37_9ACTN</name>
<sequence length="180" mass="18785">MNIAVIGTGNVGRTLGEALTSAGHTVTYGSRGQEGSVAASLETAEAVIVAIPGDAVPSFAREHADALTGKVVVDATNTFGGGPLHSAAAFAPGTRYVRAFNALGWENFENPVFDGGVADLLFSCEESERETAETLIRDVGLNPVHLGAGQYDVLDGLFFLWFALVNSQGRGRHLAVKVLL</sequence>
<keyword evidence="4" id="KW-1185">Reference proteome</keyword>
<dbReference type="AlphaFoldDB" id="A0A7W0CI37"/>
<dbReference type="GO" id="GO:0016491">
    <property type="term" value="F:oxidoreductase activity"/>
    <property type="evidence" value="ECO:0007669"/>
    <property type="project" value="UniProtKB-KW"/>
</dbReference>
<dbReference type="EMBL" id="JACDUR010000003">
    <property type="protein sequence ID" value="MBA2891606.1"/>
    <property type="molecule type" value="Genomic_DNA"/>
</dbReference>
<organism evidence="3 4">
    <name type="scientific">Nonomuraea soli</name>
    <dbReference type="NCBI Taxonomy" id="1032476"/>
    <lineage>
        <taxon>Bacteria</taxon>
        <taxon>Bacillati</taxon>
        <taxon>Actinomycetota</taxon>
        <taxon>Actinomycetes</taxon>
        <taxon>Streptosporangiales</taxon>
        <taxon>Streptosporangiaceae</taxon>
        <taxon>Nonomuraea</taxon>
    </lineage>
</organism>
<dbReference type="Pfam" id="PF03807">
    <property type="entry name" value="F420_oxidored"/>
    <property type="match status" value="1"/>
</dbReference>